<dbReference type="InterPro" id="IPR014001">
    <property type="entry name" value="Helicase_ATP-bd"/>
</dbReference>
<dbReference type="PANTHER" id="PTHR47958">
    <property type="entry name" value="ATP-DEPENDENT RNA HELICASE DBP3"/>
    <property type="match status" value="1"/>
</dbReference>
<evidence type="ECO:0000256" key="5">
    <source>
        <dbReference type="ARBA" id="ARBA00022840"/>
    </source>
</evidence>
<dbReference type="EMBL" id="BQFW01000004">
    <property type="protein sequence ID" value="GJJ70332.1"/>
    <property type="molecule type" value="Genomic_DNA"/>
</dbReference>
<feature type="compositionally biased region" description="Low complexity" evidence="6">
    <location>
        <begin position="269"/>
        <end position="278"/>
    </location>
</feature>
<evidence type="ECO:0000313" key="9">
    <source>
        <dbReference type="EMBL" id="GJJ70332.1"/>
    </source>
</evidence>
<dbReference type="PROSITE" id="PS51194">
    <property type="entry name" value="HELICASE_CTER"/>
    <property type="match status" value="1"/>
</dbReference>
<feature type="region of interest" description="Disordered" evidence="6">
    <location>
        <begin position="671"/>
        <end position="701"/>
    </location>
</feature>
<sequence length="920" mass="96991">MSHTTTVAELSLSLSHVQSLLKQITAEVKVLSDGIAVLAELEETGDLEAELDYLDVDPWSNVNDKDKTAATGTATATAAARRDSIRSLLQRRPSTVKDETKALARILSQKRTGAGGTGSGSESENKSSQHHQGQSQPQQHGGSKWLTSNLQDQVIEEDSASSEGSNSFQGGQRSGDKQELESPSTATNDASAYMTIQSLNIASTPSAPSTIRLVEAERVPHTISVQTAHLPKYSLAISKPAATPVLSTSSSQGSILGAFGGTNNMLNNNGSNASGLGNPAVQPPYHRSQTAPNVDINNSRPGSASGNFGQGDSRSGSASSTMRGRPPSSVMDSRASSEVHMVGQTSSIKDRYSALRSASQGTIIHPAVGRDTVKSTVVVKPPSPMSAAQVEKIESADCFSKLGLIPELLRGIYAYGLKMPSILQQRGIPMIMTKHDVLMQAKPEVAKTLTYAIPLLHFLTLPATSIHPQLIILCSNNDLCQHVQRVLLALARFMPTISCLVCAEGSNATLSLGTISSTQVNVAGHGGRVQNQGFSNSGKAQDPLPYIAAHVVIGTPGKVLNLVRTKQLGLSALKVMVLENADILLVSPLKEATVSLLSIVRDTSSVSPSTTSTATGPSSSASAPVLASPPNSGPTSPVSLAVAALNGRIMASNSGSGTNIGRFPGSYGDGINSSGDIGGRPRSMSNATPPPSTSGPNSTASATAATASSISAPPQLLFFSTLVPSYVLDYVAQYTIQPTKALVKGHDLALKGILQFFKYLTGEDDDWRLESLCDLLEDSGANRTVIFCNGDESVERVVRRIREAKGTAIGVYTEMDVAEKKSALGWFRSAIAPSYFVLSDEAAKDLDILAVPLVVSFEVPSISHYIPRVKWIDRSNGRVGVKVTLVDGQRGEGQALRAIQQHYRTTIDDIPPSIAEFIVN</sequence>
<keyword evidence="5" id="KW-0067">ATP-binding</keyword>
<dbReference type="SUPFAM" id="SSF52540">
    <property type="entry name" value="P-loop containing nucleoside triphosphate hydrolases"/>
    <property type="match status" value="2"/>
</dbReference>
<dbReference type="GO" id="GO:0003724">
    <property type="term" value="F:RNA helicase activity"/>
    <property type="evidence" value="ECO:0007669"/>
    <property type="project" value="UniProtKB-EC"/>
</dbReference>
<feature type="domain" description="Helicase C-terminal" evidence="8">
    <location>
        <begin position="768"/>
        <end position="918"/>
    </location>
</feature>
<dbReference type="Pfam" id="PF00270">
    <property type="entry name" value="DEAD"/>
    <property type="match status" value="1"/>
</dbReference>
<dbReference type="OrthoDB" id="2418666at2759"/>
<feature type="region of interest" description="Disordered" evidence="6">
    <location>
        <begin position="105"/>
        <end position="144"/>
    </location>
</feature>
<feature type="compositionally biased region" description="Low complexity" evidence="6">
    <location>
        <begin position="605"/>
        <end position="630"/>
    </location>
</feature>
<evidence type="ECO:0000256" key="2">
    <source>
        <dbReference type="ARBA" id="ARBA00022741"/>
    </source>
</evidence>
<evidence type="ECO:0000256" key="6">
    <source>
        <dbReference type="SAM" id="MobiDB-lite"/>
    </source>
</evidence>
<feature type="region of interest" description="Disordered" evidence="6">
    <location>
        <begin position="605"/>
        <end position="633"/>
    </location>
</feature>
<feature type="region of interest" description="Disordered" evidence="6">
    <location>
        <begin position="269"/>
        <end position="346"/>
    </location>
</feature>
<dbReference type="PROSITE" id="PS51192">
    <property type="entry name" value="HELICASE_ATP_BIND_1"/>
    <property type="match status" value="1"/>
</dbReference>
<dbReference type="Gene3D" id="3.40.50.300">
    <property type="entry name" value="P-loop containing nucleotide triphosphate hydrolases"/>
    <property type="match status" value="2"/>
</dbReference>
<protein>
    <recommendedName>
        <fullName evidence="1">RNA helicase</fullName>
        <ecNumber evidence="1">3.6.4.13</ecNumber>
    </recommendedName>
</protein>
<organism evidence="9 10">
    <name type="scientific">Entomortierella parvispora</name>
    <dbReference type="NCBI Taxonomy" id="205924"/>
    <lineage>
        <taxon>Eukaryota</taxon>
        <taxon>Fungi</taxon>
        <taxon>Fungi incertae sedis</taxon>
        <taxon>Mucoromycota</taxon>
        <taxon>Mortierellomycotina</taxon>
        <taxon>Mortierellomycetes</taxon>
        <taxon>Mortierellales</taxon>
        <taxon>Mortierellaceae</taxon>
        <taxon>Entomortierella</taxon>
    </lineage>
</organism>
<dbReference type="InterPro" id="IPR011545">
    <property type="entry name" value="DEAD/DEAH_box_helicase_dom"/>
</dbReference>
<keyword evidence="10" id="KW-1185">Reference proteome</keyword>
<dbReference type="Proteomes" id="UP000827284">
    <property type="component" value="Unassembled WGS sequence"/>
</dbReference>
<proteinExistence type="predicted"/>
<name>A0A9P3H5C5_9FUNG</name>
<evidence type="ECO:0000313" key="10">
    <source>
        <dbReference type="Proteomes" id="UP000827284"/>
    </source>
</evidence>
<feature type="compositionally biased region" description="Polar residues" evidence="6">
    <location>
        <begin position="287"/>
        <end position="322"/>
    </location>
</feature>
<accession>A0A9P3H5C5</accession>
<dbReference type="InterPro" id="IPR027417">
    <property type="entry name" value="P-loop_NTPase"/>
</dbReference>
<keyword evidence="2" id="KW-0547">Nucleotide-binding</keyword>
<keyword evidence="3" id="KW-0378">Hydrolase</keyword>
<dbReference type="InterPro" id="IPR001650">
    <property type="entry name" value="Helicase_C-like"/>
</dbReference>
<gene>
    <name evidence="9" type="ORF">EMPS_02681</name>
</gene>
<dbReference type="EC" id="3.6.4.13" evidence="1"/>
<feature type="compositionally biased region" description="Low complexity" evidence="6">
    <location>
        <begin position="130"/>
        <end position="143"/>
    </location>
</feature>
<feature type="domain" description="Helicase ATP-binding" evidence="7">
    <location>
        <begin position="428"/>
        <end position="598"/>
    </location>
</feature>
<evidence type="ECO:0000256" key="1">
    <source>
        <dbReference type="ARBA" id="ARBA00012552"/>
    </source>
</evidence>
<evidence type="ECO:0000256" key="3">
    <source>
        <dbReference type="ARBA" id="ARBA00022801"/>
    </source>
</evidence>
<reference evidence="9" key="1">
    <citation type="submission" date="2021-11" db="EMBL/GenBank/DDBJ databases">
        <authorList>
            <person name="Herlambang A."/>
            <person name="Guo Y."/>
            <person name="Takashima Y."/>
            <person name="Nishizawa T."/>
        </authorList>
    </citation>
    <scope>NUCLEOTIDE SEQUENCE</scope>
    <source>
        <strain evidence="9">E1425</strain>
    </source>
</reference>
<reference evidence="9" key="2">
    <citation type="journal article" date="2022" name="Microbiol. Resour. Announc.">
        <title>Whole-Genome Sequence of Entomortierella parvispora E1425, a Mucoromycotan Fungus Associated with Burkholderiaceae-Related Endosymbiotic Bacteria.</title>
        <authorList>
            <person name="Herlambang A."/>
            <person name="Guo Y."/>
            <person name="Takashima Y."/>
            <person name="Narisawa K."/>
            <person name="Ohta H."/>
            <person name="Nishizawa T."/>
        </authorList>
    </citation>
    <scope>NUCLEOTIDE SEQUENCE</scope>
    <source>
        <strain evidence="9">E1425</strain>
    </source>
</reference>
<evidence type="ECO:0000259" key="7">
    <source>
        <dbReference type="PROSITE" id="PS51192"/>
    </source>
</evidence>
<comment type="caution">
    <text evidence="9">The sequence shown here is derived from an EMBL/GenBank/DDBJ whole genome shotgun (WGS) entry which is preliminary data.</text>
</comment>
<keyword evidence="4" id="KW-0347">Helicase</keyword>
<feature type="region of interest" description="Disordered" evidence="6">
    <location>
        <begin position="156"/>
        <end position="186"/>
    </location>
</feature>
<dbReference type="GO" id="GO:0003676">
    <property type="term" value="F:nucleic acid binding"/>
    <property type="evidence" value="ECO:0007669"/>
    <property type="project" value="InterPro"/>
</dbReference>
<feature type="compositionally biased region" description="Polar residues" evidence="6">
    <location>
        <begin position="161"/>
        <end position="171"/>
    </location>
</feature>
<dbReference type="AlphaFoldDB" id="A0A9P3H5C5"/>
<dbReference type="GO" id="GO:0005524">
    <property type="term" value="F:ATP binding"/>
    <property type="evidence" value="ECO:0007669"/>
    <property type="project" value="UniProtKB-KW"/>
</dbReference>
<dbReference type="GO" id="GO:0016787">
    <property type="term" value="F:hydrolase activity"/>
    <property type="evidence" value="ECO:0007669"/>
    <property type="project" value="UniProtKB-KW"/>
</dbReference>
<evidence type="ECO:0000259" key="8">
    <source>
        <dbReference type="PROSITE" id="PS51194"/>
    </source>
</evidence>
<evidence type="ECO:0000256" key="4">
    <source>
        <dbReference type="ARBA" id="ARBA00022806"/>
    </source>
</evidence>